<dbReference type="EMBL" id="LJRQ01000433">
    <property type="protein sequence ID" value="KPZ05695.1"/>
    <property type="molecule type" value="Genomic_DNA"/>
</dbReference>
<dbReference type="OrthoDB" id="6636951at2"/>
<organism evidence="2 3">
    <name type="scientific">Pseudomonas amygdali pv. ulmi</name>
    <dbReference type="NCBI Taxonomy" id="251720"/>
    <lineage>
        <taxon>Bacteria</taxon>
        <taxon>Pseudomonadati</taxon>
        <taxon>Pseudomonadota</taxon>
        <taxon>Gammaproteobacteria</taxon>
        <taxon>Pseudomonadales</taxon>
        <taxon>Pseudomonadaceae</taxon>
        <taxon>Pseudomonas</taxon>
        <taxon>Pseudomonas amygdali</taxon>
    </lineage>
</organism>
<dbReference type="AlphaFoldDB" id="A0A0Q0DXN7"/>
<sequence length="64" mass="6896">MKKALLMIGISAVLAGCNTTHVTGTGEFFSLSSRNVVYRDLTRPVSVDNEPEKANYVVVPAKAQ</sequence>
<gene>
    <name evidence="2" type="ORF">ALO41_200161</name>
</gene>
<dbReference type="PATRIC" id="fig|251720.4.peg.1039"/>
<name>A0A0Q0DXN7_PSEA0</name>
<comment type="caution">
    <text evidence="2">The sequence shown here is derived from an EMBL/GenBank/DDBJ whole genome shotgun (WGS) entry which is preliminary data.</text>
</comment>
<proteinExistence type="predicted"/>
<evidence type="ECO:0000256" key="1">
    <source>
        <dbReference type="SAM" id="SignalP"/>
    </source>
</evidence>
<feature type="chain" id="PRO_5012565515" description="Lipoprotein" evidence="1">
    <location>
        <begin position="16"/>
        <end position="64"/>
    </location>
</feature>
<reference evidence="2 3" key="1">
    <citation type="submission" date="2015-09" db="EMBL/GenBank/DDBJ databases">
        <title>Genome announcement of multiple Pseudomonas syringae strains.</title>
        <authorList>
            <person name="Thakur S."/>
            <person name="Wang P.W."/>
            <person name="Gong Y."/>
            <person name="Weir B.S."/>
            <person name="Guttman D.S."/>
        </authorList>
    </citation>
    <scope>NUCLEOTIDE SEQUENCE [LARGE SCALE GENOMIC DNA]</scope>
    <source>
        <strain evidence="2 3">ICMP3962</strain>
    </source>
</reference>
<feature type="signal peptide" evidence="1">
    <location>
        <begin position="1"/>
        <end position="15"/>
    </location>
</feature>
<dbReference type="RefSeq" id="WP_147463341.1">
    <property type="nucleotide sequence ID" value="NZ_LIHQ01000246.1"/>
</dbReference>
<evidence type="ECO:0000313" key="3">
    <source>
        <dbReference type="Proteomes" id="UP000050266"/>
    </source>
</evidence>
<protein>
    <recommendedName>
        <fullName evidence="4">Lipoprotein</fullName>
    </recommendedName>
</protein>
<evidence type="ECO:0008006" key="4">
    <source>
        <dbReference type="Google" id="ProtNLM"/>
    </source>
</evidence>
<keyword evidence="1" id="KW-0732">Signal</keyword>
<dbReference type="PROSITE" id="PS51257">
    <property type="entry name" value="PROKAR_LIPOPROTEIN"/>
    <property type="match status" value="1"/>
</dbReference>
<dbReference type="Proteomes" id="UP000050266">
    <property type="component" value="Unassembled WGS sequence"/>
</dbReference>
<evidence type="ECO:0000313" key="2">
    <source>
        <dbReference type="EMBL" id="KPZ05695.1"/>
    </source>
</evidence>
<accession>A0A0Q0DXN7</accession>